<reference evidence="3" key="2">
    <citation type="journal article" date="2021" name="Data Brief">
        <title>Draft genome sequence data of the facultative, thermophilic, xylanolytic bacterium Paenibacillus sp. strain DA-C8.</title>
        <authorList>
            <person name="Chhe C."/>
            <person name="Uke A."/>
            <person name="Baramee S."/>
            <person name="Ungkulpasvich U."/>
            <person name="Tachaapaikoon C."/>
            <person name="Pason P."/>
            <person name="Waeonukul R."/>
            <person name="Ratanakhanokchai K."/>
            <person name="Kosugi A."/>
        </authorList>
    </citation>
    <scope>NUCLEOTIDE SEQUENCE</scope>
    <source>
        <strain evidence="3">DA-C8</strain>
    </source>
</reference>
<dbReference type="PANTHER" id="PTHR33164">
    <property type="entry name" value="TRANSCRIPTIONAL REGULATOR, MARR FAMILY"/>
    <property type="match status" value="1"/>
</dbReference>
<dbReference type="Gene3D" id="1.10.10.10">
    <property type="entry name" value="Winged helix-like DNA-binding domain superfamily/Winged helix DNA-binding domain"/>
    <property type="match status" value="1"/>
</dbReference>
<dbReference type="PANTHER" id="PTHR33164:SF99">
    <property type="entry name" value="MARR FAMILY REGULATORY PROTEIN"/>
    <property type="match status" value="1"/>
</dbReference>
<dbReference type="PROSITE" id="PS50995">
    <property type="entry name" value="HTH_MARR_2"/>
    <property type="match status" value="1"/>
</dbReference>
<dbReference type="GO" id="GO:0003677">
    <property type="term" value="F:DNA binding"/>
    <property type="evidence" value="ECO:0007669"/>
    <property type="project" value="UniProtKB-KW"/>
</dbReference>
<dbReference type="EMBL" id="BMAQ01000010">
    <property type="protein sequence ID" value="GFR38070.1"/>
    <property type="molecule type" value="Genomic_DNA"/>
</dbReference>
<keyword evidence="1" id="KW-0238">DNA-binding</keyword>
<feature type="domain" description="HTH marR-type" evidence="2">
    <location>
        <begin position="11"/>
        <end position="142"/>
    </location>
</feature>
<sequence>MECCDRIHEYIERFEAAIFTVNRRLNNIIRDSIQEELTLDQFLTLRYIHKHGSCTASELSETFCVNRSATTAITTRLADKQYITRTPDERDRRMISLRLSEKGKQVYETAASRIHERLEGIIRQLPQTEIEQFLDTSERLLRIITQGGGNER</sequence>
<accession>A0A916QCK3</accession>
<organism evidence="3 4">
    <name type="scientific">Insulibacter thermoxylanivorax</name>
    <dbReference type="NCBI Taxonomy" id="2749268"/>
    <lineage>
        <taxon>Bacteria</taxon>
        <taxon>Bacillati</taxon>
        <taxon>Bacillota</taxon>
        <taxon>Bacilli</taxon>
        <taxon>Bacillales</taxon>
        <taxon>Paenibacillaceae</taxon>
        <taxon>Insulibacter</taxon>
    </lineage>
</organism>
<proteinExistence type="predicted"/>
<evidence type="ECO:0000313" key="3">
    <source>
        <dbReference type="EMBL" id="GFR38070.1"/>
    </source>
</evidence>
<dbReference type="InterPro" id="IPR036388">
    <property type="entry name" value="WH-like_DNA-bd_sf"/>
</dbReference>
<name>A0A916QCK3_9BACL</name>
<dbReference type="SMART" id="SM00347">
    <property type="entry name" value="HTH_MARR"/>
    <property type="match status" value="1"/>
</dbReference>
<dbReference type="GO" id="GO:0003700">
    <property type="term" value="F:DNA-binding transcription factor activity"/>
    <property type="evidence" value="ECO:0007669"/>
    <property type="project" value="InterPro"/>
</dbReference>
<reference evidence="3" key="1">
    <citation type="submission" date="2020-08" db="EMBL/GenBank/DDBJ databases">
        <authorList>
            <person name="Uke A."/>
            <person name="Chhe C."/>
            <person name="Baramee S."/>
            <person name="Kosugi A."/>
        </authorList>
    </citation>
    <scope>NUCLEOTIDE SEQUENCE</scope>
    <source>
        <strain evidence="3">DA-C8</strain>
    </source>
</reference>
<evidence type="ECO:0000259" key="2">
    <source>
        <dbReference type="PROSITE" id="PS50995"/>
    </source>
</evidence>
<gene>
    <name evidence="3" type="ORF">PRECH8_13660</name>
</gene>
<protein>
    <recommendedName>
        <fullName evidence="2">HTH marR-type domain-containing protein</fullName>
    </recommendedName>
</protein>
<keyword evidence="4" id="KW-1185">Reference proteome</keyword>
<dbReference type="InterPro" id="IPR036390">
    <property type="entry name" value="WH_DNA-bd_sf"/>
</dbReference>
<dbReference type="Pfam" id="PF01047">
    <property type="entry name" value="MarR"/>
    <property type="match status" value="1"/>
</dbReference>
<dbReference type="GO" id="GO:0006950">
    <property type="term" value="P:response to stress"/>
    <property type="evidence" value="ECO:0007669"/>
    <property type="project" value="TreeGrafter"/>
</dbReference>
<comment type="caution">
    <text evidence="3">The sequence shown here is derived from an EMBL/GenBank/DDBJ whole genome shotgun (WGS) entry which is preliminary data.</text>
</comment>
<dbReference type="AlphaFoldDB" id="A0A916QCK3"/>
<dbReference type="SUPFAM" id="SSF46785">
    <property type="entry name" value="Winged helix' DNA-binding domain"/>
    <property type="match status" value="1"/>
</dbReference>
<evidence type="ECO:0000256" key="1">
    <source>
        <dbReference type="ARBA" id="ARBA00023125"/>
    </source>
</evidence>
<dbReference type="InterPro" id="IPR000835">
    <property type="entry name" value="HTH_MarR-typ"/>
</dbReference>
<evidence type="ECO:0000313" key="4">
    <source>
        <dbReference type="Proteomes" id="UP000654993"/>
    </source>
</evidence>
<dbReference type="RefSeq" id="WP_200966339.1">
    <property type="nucleotide sequence ID" value="NZ_BMAQ01000010.1"/>
</dbReference>
<dbReference type="Proteomes" id="UP000654993">
    <property type="component" value="Unassembled WGS sequence"/>
</dbReference>
<dbReference type="PRINTS" id="PR00598">
    <property type="entry name" value="HTHMARR"/>
</dbReference>
<dbReference type="InterPro" id="IPR039422">
    <property type="entry name" value="MarR/SlyA-like"/>
</dbReference>